<reference evidence="1 2" key="1">
    <citation type="submission" date="2019-11" db="EMBL/GenBank/DDBJ databases">
        <title>Genome analysis of Rhizobacterium cereale a novel genus and species isolated from maize roots in North Spain.</title>
        <authorList>
            <person name="Menendez E."/>
            <person name="Flores-Felix J.D."/>
            <person name="Ramirez-Bahena M.-H."/>
            <person name="Igual J.M."/>
            <person name="Garcia-Fraile P."/>
            <person name="Peix A."/>
            <person name="Velazquez E."/>
        </authorList>
    </citation>
    <scope>NUCLEOTIDE SEQUENCE [LARGE SCALE GENOMIC DNA]</scope>
    <source>
        <strain evidence="1 2">RZME27</strain>
    </source>
</reference>
<protein>
    <submittedName>
        <fullName evidence="1">Uncharacterized protein</fullName>
    </submittedName>
</protein>
<organism evidence="1 2">
    <name type="scientific">Endobacterium cereale</name>
    <dbReference type="NCBI Taxonomy" id="2663029"/>
    <lineage>
        <taxon>Bacteria</taxon>
        <taxon>Pseudomonadati</taxon>
        <taxon>Pseudomonadota</taxon>
        <taxon>Alphaproteobacteria</taxon>
        <taxon>Hyphomicrobiales</taxon>
        <taxon>Rhizobiaceae</taxon>
        <taxon>Endobacterium</taxon>
    </lineage>
</organism>
<evidence type="ECO:0000313" key="2">
    <source>
        <dbReference type="Proteomes" id="UP000435138"/>
    </source>
</evidence>
<evidence type="ECO:0000313" key="1">
    <source>
        <dbReference type="EMBL" id="MQY47615.1"/>
    </source>
</evidence>
<accession>A0A6A8A8M2</accession>
<proteinExistence type="predicted"/>
<dbReference type="Proteomes" id="UP000435138">
    <property type="component" value="Unassembled WGS sequence"/>
</dbReference>
<dbReference type="RefSeq" id="WP_153355085.1">
    <property type="nucleotide sequence ID" value="NZ_JAYKOO010000007.1"/>
</dbReference>
<comment type="caution">
    <text evidence="1">The sequence shown here is derived from an EMBL/GenBank/DDBJ whole genome shotgun (WGS) entry which is preliminary data.</text>
</comment>
<dbReference type="EMBL" id="WIXI01000045">
    <property type="protein sequence ID" value="MQY47615.1"/>
    <property type="molecule type" value="Genomic_DNA"/>
</dbReference>
<name>A0A6A8A8M2_9HYPH</name>
<keyword evidence="2" id="KW-1185">Reference proteome</keyword>
<dbReference type="AlphaFoldDB" id="A0A6A8A8M2"/>
<gene>
    <name evidence="1" type="ORF">GAO09_16390</name>
</gene>
<sequence length="97" mass="11056">MSAKLGPYVQMVKLGREMALRYEKDRNLALQPLISHYLDEVEVNIASDAFDHRGFMENIRDDLRPRTPAIADCRRTAFLQAATDALDARVERHALEG</sequence>